<feature type="region of interest" description="Disordered" evidence="3">
    <location>
        <begin position="87"/>
        <end position="116"/>
    </location>
</feature>
<dbReference type="PANTHER" id="PTHR32347">
    <property type="entry name" value="EFFLUX SYSTEM COMPONENT YKNX-RELATED"/>
    <property type="match status" value="1"/>
</dbReference>
<protein>
    <submittedName>
        <fullName evidence="6">RND family efflux transporter MFP subunit</fullName>
    </submittedName>
</protein>
<dbReference type="GO" id="GO:0030313">
    <property type="term" value="C:cell envelope"/>
    <property type="evidence" value="ECO:0007669"/>
    <property type="project" value="UniProtKB-SubCell"/>
</dbReference>
<dbReference type="RefSeq" id="WP_170156802.1">
    <property type="nucleotide sequence ID" value="NZ_QNRR01000001.1"/>
</dbReference>
<evidence type="ECO:0000259" key="5">
    <source>
        <dbReference type="Pfam" id="PF25954"/>
    </source>
</evidence>
<accession>A0A366HW95</accession>
<comment type="caution">
    <text evidence="6">The sequence shown here is derived from an EMBL/GenBank/DDBJ whole genome shotgun (WGS) entry which is preliminary data.</text>
</comment>
<dbReference type="EMBL" id="QNRR01000001">
    <property type="protein sequence ID" value="RBP47765.1"/>
    <property type="molecule type" value="Genomic_DNA"/>
</dbReference>
<comment type="subcellular location">
    <subcellularLocation>
        <location evidence="1">Cell envelope</location>
    </subcellularLocation>
</comment>
<evidence type="ECO:0000313" key="7">
    <source>
        <dbReference type="Proteomes" id="UP000253426"/>
    </source>
</evidence>
<dbReference type="AlphaFoldDB" id="A0A366HW95"/>
<evidence type="ECO:0000256" key="1">
    <source>
        <dbReference type="ARBA" id="ARBA00004196"/>
    </source>
</evidence>
<keyword evidence="4" id="KW-0472">Membrane</keyword>
<reference evidence="6 7" key="1">
    <citation type="submission" date="2018-06" db="EMBL/GenBank/DDBJ databases">
        <title>Genomic Encyclopedia of Type Strains, Phase IV (KMG-IV): sequencing the most valuable type-strain genomes for metagenomic binning, comparative biology and taxonomic classification.</title>
        <authorList>
            <person name="Goeker M."/>
        </authorList>
    </citation>
    <scope>NUCLEOTIDE SEQUENCE [LARGE SCALE GENOMIC DNA]</scope>
    <source>
        <strain evidence="6 7">DSM 25532</strain>
    </source>
</reference>
<organism evidence="6 7">
    <name type="scientific">Roseimicrobium gellanilyticum</name>
    <dbReference type="NCBI Taxonomy" id="748857"/>
    <lineage>
        <taxon>Bacteria</taxon>
        <taxon>Pseudomonadati</taxon>
        <taxon>Verrucomicrobiota</taxon>
        <taxon>Verrucomicrobiia</taxon>
        <taxon>Verrucomicrobiales</taxon>
        <taxon>Verrucomicrobiaceae</taxon>
        <taxon>Roseimicrobium</taxon>
    </lineage>
</organism>
<feature type="region of interest" description="Disordered" evidence="3">
    <location>
        <begin position="1"/>
        <end position="29"/>
    </location>
</feature>
<feature type="domain" description="CusB-like beta-barrel" evidence="5">
    <location>
        <begin position="344"/>
        <end position="414"/>
    </location>
</feature>
<dbReference type="Gene3D" id="2.40.420.20">
    <property type="match status" value="1"/>
</dbReference>
<feature type="compositionally biased region" description="Low complexity" evidence="3">
    <location>
        <begin position="18"/>
        <end position="29"/>
    </location>
</feature>
<keyword evidence="4" id="KW-1133">Transmembrane helix</keyword>
<dbReference type="Pfam" id="PF25954">
    <property type="entry name" value="Beta-barrel_RND_2"/>
    <property type="match status" value="1"/>
</dbReference>
<sequence length="521" mass="55198">MSLSDLYTPAHPQPANPKPAAQAPSPSTSTPLRRRILLLPAWLLPFSLVLAFAGLFAFVFRDRLLPALEVKVAQAILLTDIDEAPAAAGEEKHDAASHHPTPSSQSPAPSPAAPASPPQLLFQAAGWFEPDPLPIYATTLTDGVISKVHVLEGQEVKQGQLLAELIADDARIALNAAQRAHDKACAELKLQAVQVTVAETEVAVMADQVRAAEAKLAEEKDNEQRIAKIPSGSVSDQERSRAKFVVQGQAAEVASRQSQLTAAKAKVEAAKAQTTAMEASVASAQVAVEKQELALARTRITSPVDGVILQLHAAPGQKKLLAMDEHLSATVATLFEKGKLQARVDVPLADARGLTVGQAAIVTSDFLPNTEIHGVVTRIVGSADLQRNTLQGKVRIENPDPRLRPEMLCRVKFLGAPHSSSSSTPSSSSSNTVADLAPADPTRAIMVPTAALFTAADKTTSLWVIAADGVTATRRSAQRGPLEREGYISITTGILPGELVILPPHDQLTEGRRVRATQAAR</sequence>
<feature type="transmembrane region" description="Helical" evidence="4">
    <location>
        <begin position="36"/>
        <end position="60"/>
    </location>
</feature>
<evidence type="ECO:0000256" key="4">
    <source>
        <dbReference type="SAM" id="Phobius"/>
    </source>
</evidence>
<dbReference type="PANTHER" id="PTHR32347:SF23">
    <property type="entry name" value="BLL5650 PROTEIN"/>
    <property type="match status" value="1"/>
</dbReference>
<keyword evidence="2" id="KW-0175">Coiled coil</keyword>
<feature type="compositionally biased region" description="Low complexity" evidence="3">
    <location>
        <begin position="98"/>
        <end position="107"/>
    </location>
</feature>
<evidence type="ECO:0000256" key="2">
    <source>
        <dbReference type="ARBA" id="ARBA00023054"/>
    </source>
</evidence>
<dbReference type="InterPro" id="IPR050465">
    <property type="entry name" value="UPF0194_transport"/>
</dbReference>
<proteinExistence type="predicted"/>
<dbReference type="Gene3D" id="2.40.50.100">
    <property type="match status" value="1"/>
</dbReference>
<name>A0A366HW95_9BACT</name>
<evidence type="ECO:0000313" key="6">
    <source>
        <dbReference type="EMBL" id="RBP47765.1"/>
    </source>
</evidence>
<evidence type="ECO:0000256" key="3">
    <source>
        <dbReference type="SAM" id="MobiDB-lite"/>
    </source>
</evidence>
<dbReference type="SUPFAM" id="SSF111369">
    <property type="entry name" value="HlyD-like secretion proteins"/>
    <property type="match status" value="1"/>
</dbReference>
<dbReference type="Gene3D" id="2.40.30.170">
    <property type="match status" value="1"/>
</dbReference>
<dbReference type="InterPro" id="IPR058792">
    <property type="entry name" value="Beta-barrel_RND_2"/>
</dbReference>
<gene>
    <name evidence="6" type="ORF">DES53_101564</name>
</gene>
<keyword evidence="4" id="KW-0812">Transmembrane</keyword>
<dbReference type="Proteomes" id="UP000253426">
    <property type="component" value="Unassembled WGS sequence"/>
</dbReference>
<keyword evidence="7" id="KW-1185">Reference proteome</keyword>